<sequence>MKNLKNKLTKERLTAIAKITGASYSILEKHLALESPTPFLKSQEQHYSLKESIYLHDDFENLLHVKLLDYGAKFEEDQLERNIGSSDREPLELKISEIDYKHQKVVLEGGIYGDLLHASANDPIAKFLIAGFKPGDYKKLDLYKTLTCEAYLLESRGDTKLSFFTYFTAIESFAALKIQDYKSSVHPELHHALEHLSLDDKIKIAGRESCSTDDLSTIPAWGDVIGEFKKAQKLRNKIAHAHSRVEVSTEQVDSVFYCLAGLIAIMNSKKYDFISIRKHLFP</sequence>
<gene>
    <name evidence="1" type="ORF">FHG55_08385</name>
</gene>
<organism evidence="1 2">
    <name type="scientific">Pseudomonas jessenii</name>
    <dbReference type="NCBI Taxonomy" id="77298"/>
    <lineage>
        <taxon>Bacteria</taxon>
        <taxon>Pseudomonadati</taxon>
        <taxon>Pseudomonadota</taxon>
        <taxon>Gammaproteobacteria</taxon>
        <taxon>Pseudomonadales</taxon>
        <taxon>Pseudomonadaceae</taxon>
        <taxon>Pseudomonas</taxon>
    </lineage>
</organism>
<proteinExistence type="predicted"/>
<protein>
    <submittedName>
        <fullName evidence="1">Uncharacterized protein</fullName>
    </submittedName>
</protein>
<dbReference type="RefSeq" id="WP_139054187.1">
    <property type="nucleotide sequence ID" value="NZ_VDDB01000007.1"/>
</dbReference>
<dbReference type="Proteomes" id="UP000306272">
    <property type="component" value="Unassembled WGS sequence"/>
</dbReference>
<reference evidence="1" key="1">
    <citation type="submission" date="2019-06" db="EMBL/GenBank/DDBJ databases">
        <title>Pseudomonas-derived Butenolides : (Bio)synthesis of Styrolides.</title>
        <authorList>
            <person name="Klapper M."/>
            <person name="Chowdhury S."/>
            <person name="Stallforth P."/>
        </authorList>
    </citation>
    <scope>NUCLEOTIDE SEQUENCE [LARGE SCALE GENOMIC DNA]</scope>
    <source>
        <strain evidence="1">EC-S101</strain>
    </source>
</reference>
<evidence type="ECO:0000313" key="2">
    <source>
        <dbReference type="Proteomes" id="UP000306272"/>
    </source>
</evidence>
<dbReference type="AlphaFoldDB" id="A0A5C4L0L4"/>
<name>A0A5C4L0L4_PSEJE</name>
<evidence type="ECO:0000313" key="1">
    <source>
        <dbReference type="EMBL" id="TNB97092.1"/>
    </source>
</evidence>
<dbReference type="EMBL" id="VDDB01000007">
    <property type="protein sequence ID" value="TNB97092.1"/>
    <property type="molecule type" value="Genomic_DNA"/>
</dbReference>
<comment type="caution">
    <text evidence="1">The sequence shown here is derived from an EMBL/GenBank/DDBJ whole genome shotgun (WGS) entry which is preliminary data.</text>
</comment>
<keyword evidence="2" id="KW-1185">Reference proteome</keyword>
<accession>A0A5C4L0L4</accession>